<feature type="region of interest" description="Disordered" evidence="18">
    <location>
        <begin position="357"/>
        <end position="388"/>
    </location>
</feature>
<evidence type="ECO:0000256" key="2">
    <source>
        <dbReference type="ARBA" id="ARBA00001913"/>
    </source>
</evidence>
<evidence type="ECO:0000256" key="16">
    <source>
        <dbReference type="ARBA" id="ARBA00038263"/>
    </source>
</evidence>
<evidence type="ECO:0000259" key="20">
    <source>
        <dbReference type="PROSITE" id="PS51766"/>
    </source>
</evidence>
<keyword evidence="11" id="KW-0136">Cellulose degradation</keyword>
<keyword evidence="14" id="KW-0326">Glycosidase</keyword>
<dbReference type="STRING" id="1330534.L323_10210"/>
<evidence type="ECO:0000256" key="19">
    <source>
        <dbReference type="SAM" id="SignalP"/>
    </source>
</evidence>
<evidence type="ECO:0000256" key="14">
    <source>
        <dbReference type="ARBA" id="ARBA00023295"/>
    </source>
</evidence>
<comment type="subcellular location">
    <subcellularLocation>
        <location evidence="3 17">Secreted</location>
    </subcellularLocation>
</comment>
<dbReference type="PROSITE" id="PS00018">
    <property type="entry name" value="EF_HAND_1"/>
    <property type="match status" value="1"/>
</dbReference>
<evidence type="ECO:0000256" key="7">
    <source>
        <dbReference type="ARBA" id="ARBA00022723"/>
    </source>
</evidence>
<dbReference type="EMBL" id="ATAY01000031">
    <property type="protein sequence ID" value="EPR12073.1"/>
    <property type="molecule type" value="Genomic_DNA"/>
</dbReference>
<dbReference type="InterPro" id="IPR011050">
    <property type="entry name" value="Pectin_lyase_fold/virulence"/>
</dbReference>
<dbReference type="Pfam" id="PF00544">
    <property type="entry name" value="Pectate_lyase_4"/>
    <property type="match status" value="1"/>
</dbReference>
<keyword evidence="13 17" id="KW-0119">Carbohydrate metabolism</keyword>
<dbReference type="PATRIC" id="fig|1330534.3.peg.2045"/>
<evidence type="ECO:0000256" key="9">
    <source>
        <dbReference type="ARBA" id="ARBA00022801"/>
    </source>
</evidence>
<dbReference type="InterPro" id="IPR016134">
    <property type="entry name" value="Dockerin_dom"/>
</dbReference>
<evidence type="ECO:0000256" key="5">
    <source>
        <dbReference type="ARBA" id="ARBA00016512"/>
    </source>
</evidence>
<comment type="caution">
    <text evidence="21">The sequence shown here is derived from an EMBL/GenBank/DDBJ whole genome shotgun (WGS) entry which is preliminary data.</text>
</comment>
<dbReference type="Proteomes" id="UP000016860">
    <property type="component" value="Unassembled WGS sequence"/>
</dbReference>
<sequence length="743" mass="79583">MLRKMKIFLLAGAVMAQALVGLGAVNTVHAAENGLFGLVGFATMNGGTTGGAGGKEVTVKSATEMSDLLNQRKKDDDTSPLVIKVATKLTGTGAIGVKEVSNVSIIGVGSSGELEGVGLNIVKASNIIVQNLKIHHTLAPTDCIGIENSKNVWIDHCELYNMIGDCNGDGKVDEKGDITGGDVDWYDGLLDCKKDSAYITVSWNYFHDSFKTSLVGSSDSDNYDRKMTYHHNVFKNLKERLPSYRFGTGHIFSNYYADVWNSAVNSRMGAQLKVESNYFERVGSGAVNEESGLASGPIGSYNSDSIGYYDVKDNTYVSCKGNQPTISTCNYTPPYEYTGYLTTANRVKELVTQYAGVGKLDGSNPTNPTDPTEPTDPQDPGQTVKCGDINGDGNIDTIDFATLKMYLLGQPVTINIGASDLDSDNAVTILDLAVLKKYLLGQVATLPVNNGNTNPTEGDITIEPTGSMTLQQAIDSIKPGKTIYLKSGTYSFFKTVTIAEGNNGNEGSMKNIAVLGNEKAVLDFSGMAFNSSNRGVILAGNYWNIKGIKIQKAGDNGMLLAGNNNIVEDCEFYANSDSGLQLSRFNSNYSTIAQWPSNNTIRNCYSHSNYDPDNGEDADGFAAKLTCGQGNKFIGCISKYNVDDGWDLYTKDDTGPIGSVYFENCEASYNGKTENGSSTTDSDGNGFKLGGSGISVNHKLVNCKAFNNKKHGFTWNSNPGILTLIGCQASGNSGNDFEKVANQ</sequence>
<evidence type="ECO:0000256" key="11">
    <source>
        <dbReference type="ARBA" id="ARBA00023001"/>
    </source>
</evidence>
<dbReference type="InterPro" id="IPR039448">
    <property type="entry name" value="Beta_helix"/>
</dbReference>
<evidence type="ECO:0000256" key="6">
    <source>
        <dbReference type="ARBA" id="ARBA00022525"/>
    </source>
</evidence>
<dbReference type="InterPro" id="IPR002105">
    <property type="entry name" value="Dockerin_1_rpt"/>
</dbReference>
<dbReference type="Pfam" id="PF00404">
    <property type="entry name" value="Dockerin_1"/>
    <property type="match status" value="1"/>
</dbReference>
<comment type="cofactor">
    <cofactor evidence="2">
        <name>Ca(2+)</name>
        <dbReference type="ChEBI" id="CHEBI:29108"/>
    </cofactor>
</comment>
<keyword evidence="15 17" id="KW-0624">Polysaccharide degradation</keyword>
<dbReference type="InterPro" id="IPR052052">
    <property type="entry name" value="Polysaccharide_Lyase_9"/>
</dbReference>
<evidence type="ECO:0000256" key="3">
    <source>
        <dbReference type="ARBA" id="ARBA00004613"/>
    </source>
</evidence>
<feature type="compositionally biased region" description="Low complexity" evidence="18">
    <location>
        <begin position="378"/>
        <end position="388"/>
    </location>
</feature>
<dbReference type="PROSITE" id="PS51766">
    <property type="entry name" value="DOCKERIN"/>
    <property type="match status" value="1"/>
</dbReference>
<evidence type="ECO:0000256" key="15">
    <source>
        <dbReference type="ARBA" id="ARBA00023326"/>
    </source>
</evidence>
<dbReference type="PANTHER" id="PTHR40088">
    <property type="entry name" value="PECTATE LYASE (EUROFUNG)"/>
    <property type="match status" value="1"/>
</dbReference>
<dbReference type="Gene3D" id="2.160.20.10">
    <property type="entry name" value="Single-stranded right-handed beta-helix, Pectin lyase-like"/>
    <property type="match status" value="2"/>
</dbReference>
<dbReference type="CDD" id="cd14256">
    <property type="entry name" value="Dockerin_I"/>
    <property type="match status" value="1"/>
</dbReference>
<dbReference type="SMART" id="SM00656">
    <property type="entry name" value="Amb_all"/>
    <property type="match status" value="1"/>
</dbReference>
<evidence type="ECO:0000256" key="12">
    <source>
        <dbReference type="ARBA" id="ARBA00023239"/>
    </source>
</evidence>
<dbReference type="InterPro" id="IPR018247">
    <property type="entry name" value="EF_Hand_1_Ca_BS"/>
</dbReference>
<evidence type="ECO:0000256" key="17">
    <source>
        <dbReference type="RuleBase" id="RU361173"/>
    </source>
</evidence>
<keyword evidence="10" id="KW-0106">Calcium</keyword>
<keyword evidence="9" id="KW-0378">Hydrolase</keyword>
<gene>
    <name evidence="21" type="ORF">L323_10210</name>
</gene>
<name>U4R1I5_9FIRM</name>
<dbReference type="PANTHER" id="PTHR40088:SF1">
    <property type="entry name" value="PECTATE LYASE PEL9"/>
    <property type="match status" value="1"/>
</dbReference>
<dbReference type="SUPFAM" id="SSF63446">
    <property type="entry name" value="Type I dockerin domain"/>
    <property type="match status" value="1"/>
</dbReference>
<evidence type="ECO:0000256" key="13">
    <source>
        <dbReference type="ARBA" id="ARBA00023277"/>
    </source>
</evidence>
<comment type="catalytic activity">
    <reaction evidence="1">
        <text>Endohydrolysis of (1-&gt;4)-beta-D-glucosidic linkages in cellulose, lichenin and cereal beta-D-glucans.</text>
        <dbReference type="EC" id="3.2.1.4"/>
    </reaction>
</comment>
<dbReference type="SMART" id="SM00710">
    <property type="entry name" value="PbH1"/>
    <property type="match status" value="7"/>
</dbReference>
<evidence type="ECO:0000256" key="1">
    <source>
        <dbReference type="ARBA" id="ARBA00000966"/>
    </source>
</evidence>
<keyword evidence="12 17" id="KW-0456">Lyase</keyword>
<reference evidence="21 22" key="1">
    <citation type="journal article" date="2013" name="Genome Announc.">
        <title>Draft Genome Sequence of the Cellulolytic Bacterium Clostridium papyrosolvens C7 (ATCC 700395).</title>
        <authorList>
            <person name="Zepeda V."/>
            <person name="Dassa B."/>
            <person name="Borovok I."/>
            <person name="Lamed R."/>
            <person name="Bayer E.A."/>
            <person name="Cate J.H."/>
        </authorList>
    </citation>
    <scope>NUCLEOTIDE SEQUENCE [LARGE SCALE GENOMIC DNA]</scope>
    <source>
        <strain evidence="21 22">C7</strain>
    </source>
</reference>
<dbReference type="InterPro" id="IPR036439">
    <property type="entry name" value="Dockerin_dom_sf"/>
</dbReference>
<protein>
    <recommendedName>
        <fullName evidence="5">Probable pectate lyase C</fullName>
        <ecNumber evidence="4">3.2.1.4</ecNumber>
    </recommendedName>
</protein>
<dbReference type="GO" id="GO:0046872">
    <property type="term" value="F:metal ion binding"/>
    <property type="evidence" value="ECO:0007669"/>
    <property type="project" value="UniProtKB-KW"/>
</dbReference>
<comment type="similarity">
    <text evidence="17">Belongs to the polysaccharide lyase 1 family.</text>
</comment>
<organism evidence="21 22">
    <name type="scientific">Ruminiclostridium papyrosolvens C7</name>
    <dbReference type="NCBI Taxonomy" id="1330534"/>
    <lineage>
        <taxon>Bacteria</taxon>
        <taxon>Bacillati</taxon>
        <taxon>Bacillota</taxon>
        <taxon>Clostridia</taxon>
        <taxon>Eubacteriales</taxon>
        <taxon>Oscillospiraceae</taxon>
        <taxon>Ruminiclostridium</taxon>
    </lineage>
</organism>
<proteinExistence type="inferred from homology"/>
<dbReference type="RefSeq" id="WP_020815571.1">
    <property type="nucleotide sequence ID" value="NZ_ATAY01000031.1"/>
</dbReference>
<dbReference type="GO" id="GO:0008810">
    <property type="term" value="F:cellulase activity"/>
    <property type="evidence" value="ECO:0007669"/>
    <property type="project" value="UniProtKB-EC"/>
</dbReference>
<evidence type="ECO:0000313" key="22">
    <source>
        <dbReference type="Proteomes" id="UP000016860"/>
    </source>
</evidence>
<dbReference type="OrthoDB" id="8660908at2"/>
<keyword evidence="6 17" id="KW-0964">Secreted</keyword>
<evidence type="ECO:0000256" key="10">
    <source>
        <dbReference type="ARBA" id="ARBA00022837"/>
    </source>
</evidence>
<evidence type="ECO:0000256" key="4">
    <source>
        <dbReference type="ARBA" id="ARBA00012601"/>
    </source>
</evidence>
<dbReference type="AlphaFoldDB" id="U4R1I5"/>
<dbReference type="EC" id="3.2.1.4" evidence="4"/>
<dbReference type="GO" id="GO:0030245">
    <property type="term" value="P:cellulose catabolic process"/>
    <property type="evidence" value="ECO:0007669"/>
    <property type="project" value="UniProtKB-KW"/>
</dbReference>
<feature type="domain" description="Dockerin" evidence="20">
    <location>
        <begin position="382"/>
        <end position="448"/>
    </location>
</feature>
<feature type="signal peptide" evidence="19">
    <location>
        <begin position="1"/>
        <end position="30"/>
    </location>
</feature>
<accession>U4R1I5</accession>
<feature type="chain" id="PRO_5004654252" description="Probable pectate lyase C" evidence="19">
    <location>
        <begin position="31"/>
        <end position="743"/>
    </location>
</feature>
<dbReference type="SUPFAM" id="SSF51126">
    <property type="entry name" value="Pectin lyase-like"/>
    <property type="match status" value="2"/>
</dbReference>
<dbReference type="Pfam" id="PF13229">
    <property type="entry name" value="Beta_helix"/>
    <property type="match status" value="1"/>
</dbReference>
<dbReference type="GO" id="GO:0005576">
    <property type="term" value="C:extracellular region"/>
    <property type="evidence" value="ECO:0007669"/>
    <property type="project" value="UniProtKB-SubCell"/>
</dbReference>
<dbReference type="InterPro" id="IPR012334">
    <property type="entry name" value="Pectin_lyas_fold"/>
</dbReference>
<dbReference type="GO" id="GO:0016837">
    <property type="term" value="F:carbon-oxygen lyase activity, acting on polysaccharides"/>
    <property type="evidence" value="ECO:0007669"/>
    <property type="project" value="TreeGrafter"/>
</dbReference>
<keyword evidence="8 19" id="KW-0732">Signal</keyword>
<dbReference type="InterPro" id="IPR002022">
    <property type="entry name" value="Pec_lyase"/>
</dbReference>
<comment type="similarity">
    <text evidence="16">Belongs to the polysaccharide lyase 9 family.</text>
</comment>
<dbReference type="Gene3D" id="1.10.1330.10">
    <property type="entry name" value="Dockerin domain"/>
    <property type="match status" value="1"/>
</dbReference>
<keyword evidence="7" id="KW-0479">Metal-binding</keyword>
<evidence type="ECO:0000313" key="21">
    <source>
        <dbReference type="EMBL" id="EPR12073.1"/>
    </source>
</evidence>
<evidence type="ECO:0000256" key="18">
    <source>
        <dbReference type="SAM" id="MobiDB-lite"/>
    </source>
</evidence>
<evidence type="ECO:0000256" key="8">
    <source>
        <dbReference type="ARBA" id="ARBA00022729"/>
    </source>
</evidence>
<dbReference type="InterPro" id="IPR006626">
    <property type="entry name" value="PbH1"/>
</dbReference>